<keyword evidence="2" id="KW-0238">DNA-binding</keyword>
<dbReference type="SMART" id="SM00345">
    <property type="entry name" value="HTH_GNTR"/>
    <property type="match status" value="1"/>
</dbReference>
<dbReference type="SMART" id="SM00895">
    <property type="entry name" value="FCD"/>
    <property type="match status" value="1"/>
</dbReference>
<organism evidence="5 6">
    <name type="scientific">Sporosarcina siberiensis</name>
    <dbReference type="NCBI Taxonomy" id="1365606"/>
    <lineage>
        <taxon>Bacteria</taxon>
        <taxon>Bacillati</taxon>
        <taxon>Bacillota</taxon>
        <taxon>Bacilli</taxon>
        <taxon>Bacillales</taxon>
        <taxon>Caryophanaceae</taxon>
        <taxon>Sporosarcina</taxon>
    </lineage>
</organism>
<dbReference type="Gene3D" id="1.20.120.530">
    <property type="entry name" value="GntR ligand-binding domain-like"/>
    <property type="match status" value="1"/>
</dbReference>
<feature type="domain" description="HTH gntR-type" evidence="4">
    <location>
        <begin position="8"/>
        <end position="75"/>
    </location>
</feature>
<dbReference type="InterPro" id="IPR036390">
    <property type="entry name" value="WH_DNA-bd_sf"/>
</dbReference>
<dbReference type="Proteomes" id="UP001597218">
    <property type="component" value="Unassembled WGS sequence"/>
</dbReference>
<name>A0ABW4SDG9_9BACL</name>
<dbReference type="SUPFAM" id="SSF46785">
    <property type="entry name" value="Winged helix' DNA-binding domain"/>
    <property type="match status" value="1"/>
</dbReference>
<evidence type="ECO:0000313" key="6">
    <source>
        <dbReference type="Proteomes" id="UP001597218"/>
    </source>
</evidence>
<comment type="caution">
    <text evidence="5">The sequence shown here is derived from an EMBL/GenBank/DDBJ whole genome shotgun (WGS) entry which is preliminary data.</text>
</comment>
<gene>
    <name evidence="5" type="ORF">ACFSFY_04945</name>
</gene>
<dbReference type="InterPro" id="IPR036388">
    <property type="entry name" value="WH-like_DNA-bd_sf"/>
</dbReference>
<dbReference type="InterPro" id="IPR011711">
    <property type="entry name" value="GntR_C"/>
</dbReference>
<evidence type="ECO:0000256" key="1">
    <source>
        <dbReference type="ARBA" id="ARBA00023015"/>
    </source>
</evidence>
<dbReference type="InterPro" id="IPR000524">
    <property type="entry name" value="Tscrpt_reg_HTH_GntR"/>
</dbReference>
<evidence type="ECO:0000259" key="4">
    <source>
        <dbReference type="PROSITE" id="PS50949"/>
    </source>
</evidence>
<dbReference type="CDD" id="cd07377">
    <property type="entry name" value="WHTH_GntR"/>
    <property type="match status" value="1"/>
</dbReference>
<keyword evidence="6" id="KW-1185">Reference proteome</keyword>
<keyword evidence="3" id="KW-0804">Transcription</keyword>
<dbReference type="RefSeq" id="WP_381536071.1">
    <property type="nucleotide sequence ID" value="NZ_JBHUGI010000008.1"/>
</dbReference>
<protein>
    <submittedName>
        <fullName evidence="5">GntR family transcriptional regulator</fullName>
    </submittedName>
</protein>
<evidence type="ECO:0000256" key="2">
    <source>
        <dbReference type="ARBA" id="ARBA00023125"/>
    </source>
</evidence>
<keyword evidence="1" id="KW-0805">Transcription regulation</keyword>
<evidence type="ECO:0000313" key="5">
    <source>
        <dbReference type="EMBL" id="MFD1927410.1"/>
    </source>
</evidence>
<accession>A0ABW4SDG9</accession>
<dbReference type="PANTHER" id="PTHR43537:SF5">
    <property type="entry name" value="UXU OPERON TRANSCRIPTIONAL REGULATOR"/>
    <property type="match status" value="1"/>
</dbReference>
<dbReference type="SUPFAM" id="SSF48008">
    <property type="entry name" value="GntR ligand-binding domain-like"/>
    <property type="match status" value="1"/>
</dbReference>
<dbReference type="Gene3D" id="1.10.10.10">
    <property type="entry name" value="Winged helix-like DNA-binding domain superfamily/Winged helix DNA-binding domain"/>
    <property type="match status" value="1"/>
</dbReference>
<dbReference type="InterPro" id="IPR008920">
    <property type="entry name" value="TF_FadR/GntR_C"/>
</dbReference>
<sequence>MEKVKASASLAEQAYSLLKTAIMSGKLASEIELPEERLAADLGVSRTPLREAIRRLAAEGLVVLNKGKPATVATFTKEDSLDFMELRSVLEIYNIGKVVFVEDPVFIHELEENLDRQMDAIKEDDYQEFIDYDREFHLILASENENSKIREMIHQVNSGVNRAFIMLSNTVHMSAKGAYEEHQRIVEAIKLKDVDLATKEMTIHLKNIEERFLYYYKSKETE</sequence>
<dbReference type="PRINTS" id="PR00035">
    <property type="entry name" value="HTHGNTR"/>
</dbReference>
<proteinExistence type="predicted"/>
<evidence type="ECO:0000256" key="3">
    <source>
        <dbReference type="ARBA" id="ARBA00023163"/>
    </source>
</evidence>
<dbReference type="PANTHER" id="PTHR43537">
    <property type="entry name" value="TRANSCRIPTIONAL REGULATOR, GNTR FAMILY"/>
    <property type="match status" value="1"/>
</dbReference>
<dbReference type="Pfam" id="PF00392">
    <property type="entry name" value="GntR"/>
    <property type="match status" value="1"/>
</dbReference>
<dbReference type="EMBL" id="JBHUGI010000008">
    <property type="protein sequence ID" value="MFD1927410.1"/>
    <property type="molecule type" value="Genomic_DNA"/>
</dbReference>
<reference evidence="6" key="1">
    <citation type="journal article" date="2019" name="Int. J. Syst. Evol. Microbiol.">
        <title>The Global Catalogue of Microorganisms (GCM) 10K type strain sequencing project: providing services to taxonomists for standard genome sequencing and annotation.</title>
        <authorList>
            <consortium name="The Broad Institute Genomics Platform"/>
            <consortium name="The Broad Institute Genome Sequencing Center for Infectious Disease"/>
            <person name="Wu L."/>
            <person name="Ma J."/>
        </authorList>
    </citation>
    <scope>NUCLEOTIDE SEQUENCE [LARGE SCALE GENOMIC DNA]</scope>
    <source>
        <strain evidence="6">CGMCC 4.7177</strain>
    </source>
</reference>
<dbReference type="PROSITE" id="PS50949">
    <property type="entry name" value="HTH_GNTR"/>
    <property type="match status" value="1"/>
</dbReference>
<dbReference type="Pfam" id="PF07729">
    <property type="entry name" value="FCD"/>
    <property type="match status" value="1"/>
</dbReference>